<dbReference type="HOGENOM" id="CLU_745648_0_0_9"/>
<gene>
    <name evidence="1" type="ORF">PGRAT_08225</name>
</gene>
<keyword evidence="2" id="KW-1185">Reference proteome</keyword>
<evidence type="ECO:0008006" key="3">
    <source>
        <dbReference type="Google" id="ProtNLM"/>
    </source>
</evidence>
<dbReference type="STRING" id="189425.PGRAT_08225"/>
<organism evidence="1 2">
    <name type="scientific">Paenibacillus graminis</name>
    <dbReference type="NCBI Taxonomy" id="189425"/>
    <lineage>
        <taxon>Bacteria</taxon>
        <taxon>Bacillati</taxon>
        <taxon>Bacillota</taxon>
        <taxon>Bacilli</taxon>
        <taxon>Bacillales</taxon>
        <taxon>Paenibacillaceae</taxon>
        <taxon>Paenibacillus</taxon>
    </lineage>
</organism>
<evidence type="ECO:0000313" key="2">
    <source>
        <dbReference type="Proteomes" id="UP000029500"/>
    </source>
</evidence>
<dbReference type="EMBL" id="CP009287">
    <property type="protein sequence ID" value="AIQ67624.1"/>
    <property type="molecule type" value="Genomic_DNA"/>
</dbReference>
<evidence type="ECO:0000313" key="1">
    <source>
        <dbReference type="EMBL" id="AIQ67624.1"/>
    </source>
</evidence>
<sequence length="363" mass="42255">MKEFSLQAEPFNGTWIDCVCNNAISILMVNDRNFEYLPCLANARYRLFSYGNCNESIEFPPGSSNIVTPLLDMVRTLDFSPYLDYETLTADKNDPVHQIIKDCLHRGFYIFVDVDRFYYPSGVDAGKNHLKHPAFIYGYNDGASAYLLMEDCIQPSKMESYMLPYDRFDEAIAAAGSGADSYYIVLVRSKDQEQQFFSSYTKDQMRGNLEFLLKEEQSPFIDHAISSADTGVTVSYGLPVIGHFAEMLEQRLLAILRDDFEHRALAIKNPYYYRKSTIQLPFLLHRRNGLEERHFQSLTDEYKKLCNDWNLYGNTLIKYYYKLKYMKDLNWMAQGELDALKRLLAKLYEKERDLIDRTRTVLG</sequence>
<name>A0A089NF43_9BACL</name>
<dbReference type="KEGG" id="pgm:PGRAT_08225"/>
<dbReference type="AlphaFoldDB" id="A0A089NF43"/>
<accession>A0A089NF43</accession>
<dbReference type="Proteomes" id="UP000029500">
    <property type="component" value="Chromosome"/>
</dbReference>
<dbReference type="RefSeq" id="WP_025706089.1">
    <property type="nucleotide sequence ID" value="NZ_CP009287.1"/>
</dbReference>
<reference evidence="1 2" key="1">
    <citation type="submission" date="2014-08" db="EMBL/GenBank/DDBJ databases">
        <title>Comparative genomics of the Paenibacillus odorifer group.</title>
        <authorList>
            <person name="den Bakker H.C."/>
            <person name="Tsai Y.-C."/>
            <person name="Martin N."/>
            <person name="Korlach J."/>
            <person name="Wiedmann M."/>
        </authorList>
    </citation>
    <scope>NUCLEOTIDE SEQUENCE [LARGE SCALE GENOMIC DNA]</scope>
    <source>
        <strain evidence="1 2">DSM 15220</strain>
    </source>
</reference>
<dbReference type="OrthoDB" id="2610444at2"/>
<protein>
    <recommendedName>
        <fullName evidence="3">Butirosin biosynthesis protein H N-terminal domain-containing protein</fullName>
    </recommendedName>
</protein>
<dbReference type="eggNOG" id="ENOG5032E45">
    <property type="taxonomic scope" value="Bacteria"/>
</dbReference>
<proteinExistence type="predicted"/>